<reference evidence="7" key="1">
    <citation type="submission" date="2020-06" db="EMBL/GenBank/DDBJ databases">
        <title>Paenibacillus sp. nov., isolated from soil.</title>
        <authorList>
            <person name="Seo Y.L."/>
        </authorList>
    </citation>
    <scope>NUCLEOTIDE SEQUENCE [LARGE SCALE GENOMIC DNA]</scope>
    <source>
        <strain evidence="7">JW14</strain>
    </source>
</reference>
<dbReference type="GO" id="GO:0003677">
    <property type="term" value="F:DNA binding"/>
    <property type="evidence" value="ECO:0007669"/>
    <property type="project" value="InterPro"/>
</dbReference>
<accession>A0A850EPI8</accession>
<feature type="domain" description="RNA polymerase sigma factor 70 region 4 type 2" evidence="6">
    <location>
        <begin position="110"/>
        <end position="161"/>
    </location>
</feature>
<dbReference type="Gene3D" id="1.10.10.10">
    <property type="entry name" value="Winged helix-like DNA-binding domain superfamily/Winged helix DNA-binding domain"/>
    <property type="match status" value="1"/>
</dbReference>
<dbReference type="PANTHER" id="PTHR43133:SF51">
    <property type="entry name" value="RNA POLYMERASE SIGMA FACTOR"/>
    <property type="match status" value="1"/>
</dbReference>
<dbReference type="InterPro" id="IPR014284">
    <property type="entry name" value="RNA_pol_sigma-70_dom"/>
</dbReference>
<dbReference type="Proteomes" id="UP000564806">
    <property type="component" value="Unassembled WGS sequence"/>
</dbReference>
<dbReference type="EMBL" id="JABWCS010000216">
    <property type="protein sequence ID" value="NUU62875.1"/>
    <property type="molecule type" value="Genomic_DNA"/>
</dbReference>
<evidence type="ECO:0000256" key="4">
    <source>
        <dbReference type="ARBA" id="ARBA00023163"/>
    </source>
</evidence>
<evidence type="ECO:0000256" key="2">
    <source>
        <dbReference type="ARBA" id="ARBA00023015"/>
    </source>
</evidence>
<evidence type="ECO:0000313" key="7">
    <source>
        <dbReference type="EMBL" id="NUU62875.1"/>
    </source>
</evidence>
<evidence type="ECO:0000259" key="6">
    <source>
        <dbReference type="Pfam" id="PF08281"/>
    </source>
</evidence>
<evidence type="ECO:0000256" key="1">
    <source>
        <dbReference type="ARBA" id="ARBA00010641"/>
    </source>
</evidence>
<dbReference type="Pfam" id="PF08281">
    <property type="entry name" value="Sigma70_r4_2"/>
    <property type="match status" value="1"/>
</dbReference>
<dbReference type="NCBIfam" id="TIGR02937">
    <property type="entry name" value="sigma70-ECF"/>
    <property type="match status" value="1"/>
</dbReference>
<dbReference type="InterPro" id="IPR007627">
    <property type="entry name" value="RNA_pol_sigma70_r2"/>
</dbReference>
<protein>
    <submittedName>
        <fullName evidence="7">Sigma-70 family RNA polymerase sigma factor</fullName>
    </submittedName>
</protein>
<comment type="caution">
    <text evidence="7">The sequence shown here is derived from an EMBL/GenBank/DDBJ whole genome shotgun (WGS) entry which is preliminary data.</text>
</comment>
<evidence type="ECO:0000259" key="5">
    <source>
        <dbReference type="Pfam" id="PF04542"/>
    </source>
</evidence>
<keyword evidence="2" id="KW-0805">Transcription regulation</keyword>
<dbReference type="GO" id="GO:0016987">
    <property type="term" value="F:sigma factor activity"/>
    <property type="evidence" value="ECO:0007669"/>
    <property type="project" value="UniProtKB-KW"/>
</dbReference>
<organism evidence="7 8">
    <name type="scientific">Paenibacillus agri</name>
    <dbReference type="NCBI Taxonomy" id="2744309"/>
    <lineage>
        <taxon>Bacteria</taxon>
        <taxon>Bacillati</taxon>
        <taxon>Bacillota</taxon>
        <taxon>Bacilli</taxon>
        <taxon>Bacillales</taxon>
        <taxon>Paenibacillaceae</taxon>
        <taxon>Paenibacillus</taxon>
    </lineage>
</organism>
<gene>
    <name evidence="7" type="ORF">HPT30_21230</name>
</gene>
<sequence length="172" mass="20073">MNVEVLAERAIAGDEDSFTTLIQGMQERIYRMAFSYVRNKDEALEIVQETVYKAYISIHKLQQPQYFATWLTRIAVNCALDHIRKSQKIIYMEKEPERSYVPGQKEEIIDLYEALDGLDEKSRMVIVMRYLEDLPLKDIAEILEQPLSSVKSVLYRGLEKLKINLEESEHLG</sequence>
<dbReference type="InterPro" id="IPR013249">
    <property type="entry name" value="RNA_pol_sigma70_r4_t2"/>
</dbReference>
<keyword evidence="8" id="KW-1185">Reference proteome</keyword>
<dbReference type="Gene3D" id="1.10.1740.10">
    <property type="match status" value="1"/>
</dbReference>
<dbReference type="InterPro" id="IPR036388">
    <property type="entry name" value="WH-like_DNA-bd_sf"/>
</dbReference>
<dbReference type="CDD" id="cd06171">
    <property type="entry name" value="Sigma70_r4"/>
    <property type="match status" value="1"/>
</dbReference>
<name>A0A850EPI8_9BACL</name>
<dbReference type="SUPFAM" id="SSF88659">
    <property type="entry name" value="Sigma3 and sigma4 domains of RNA polymerase sigma factors"/>
    <property type="match status" value="1"/>
</dbReference>
<feature type="domain" description="RNA polymerase sigma-70 region 2" evidence="5">
    <location>
        <begin position="21"/>
        <end position="88"/>
    </location>
</feature>
<dbReference type="SUPFAM" id="SSF88946">
    <property type="entry name" value="Sigma2 domain of RNA polymerase sigma factors"/>
    <property type="match status" value="1"/>
</dbReference>
<dbReference type="InterPro" id="IPR013325">
    <property type="entry name" value="RNA_pol_sigma_r2"/>
</dbReference>
<dbReference type="PANTHER" id="PTHR43133">
    <property type="entry name" value="RNA POLYMERASE ECF-TYPE SIGMA FACTO"/>
    <property type="match status" value="1"/>
</dbReference>
<dbReference type="InterPro" id="IPR039425">
    <property type="entry name" value="RNA_pol_sigma-70-like"/>
</dbReference>
<keyword evidence="4" id="KW-0804">Transcription</keyword>
<dbReference type="RefSeq" id="WP_175373311.1">
    <property type="nucleotide sequence ID" value="NZ_JABWCS010000216.1"/>
</dbReference>
<proteinExistence type="inferred from homology"/>
<dbReference type="GO" id="GO:0006352">
    <property type="term" value="P:DNA-templated transcription initiation"/>
    <property type="evidence" value="ECO:0007669"/>
    <property type="project" value="InterPro"/>
</dbReference>
<dbReference type="InterPro" id="IPR013324">
    <property type="entry name" value="RNA_pol_sigma_r3/r4-like"/>
</dbReference>
<keyword evidence="3" id="KW-0731">Sigma factor</keyword>
<dbReference type="Pfam" id="PF04542">
    <property type="entry name" value="Sigma70_r2"/>
    <property type="match status" value="1"/>
</dbReference>
<dbReference type="AlphaFoldDB" id="A0A850EPI8"/>
<evidence type="ECO:0000313" key="8">
    <source>
        <dbReference type="Proteomes" id="UP000564806"/>
    </source>
</evidence>
<evidence type="ECO:0000256" key="3">
    <source>
        <dbReference type="ARBA" id="ARBA00023082"/>
    </source>
</evidence>
<comment type="similarity">
    <text evidence="1">Belongs to the sigma-70 factor family. ECF subfamily.</text>
</comment>